<evidence type="ECO:0000313" key="2">
    <source>
        <dbReference type="Proteomes" id="UP000658258"/>
    </source>
</evidence>
<dbReference type="Gene3D" id="1.25.40.10">
    <property type="entry name" value="Tetratricopeptide repeat domain"/>
    <property type="match status" value="1"/>
</dbReference>
<comment type="caution">
    <text evidence="1">The sequence shown here is derived from an EMBL/GenBank/DDBJ whole genome shotgun (WGS) entry which is preliminary data.</text>
</comment>
<protein>
    <recommendedName>
        <fullName evidence="3">Tol-pal system protein YbgF</fullName>
    </recommendedName>
</protein>
<evidence type="ECO:0000313" key="1">
    <source>
        <dbReference type="EMBL" id="GHE51541.1"/>
    </source>
</evidence>
<name>A0ABQ3HZV3_9BACT</name>
<reference evidence="2" key="1">
    <citation type="journal article" date="2019" name="Int. J. Syst. Evol. Microbiol.">
        <title>The Global Catalogue of Microorganisms (GCM) 10K type strain sequencing project: providing services to taxonomists for standard genome sequencing and annotation.</title>
        <authorList>
            <consortium name="The Broad Institute Genomics Platform"/>
            <consortium name="The Broad Institute Genome Sequencing Center for Infectious Disease"/>
            <person name="Wu L."/>
            <person name="Ma J."/>
        </authorList>
    </citation>
    <scope>NUCLEOTIDE SEQUENCE [LARGE SCALE GENOMIC DNA]</scope>
    <source>
        <strain evidence="2">CGMCC 1.15111</strain>
    </source>
</reference>
<keyword evidence="2" id="KW-1185">Reference proteome</keyword>
<dbReference type="RefSeq" id="WP_189628336.1">
    <property type="nucleotide sequence ID" value="NZ_BNAG01000001.1"/>
</dbReference>
<evidence type="ECO:0008006" key="3">
    <source>
        <dbReference type="Google" id="ProtNLM"/>
    </source>
</evidence>
<organism evidence="1 2">
    <name type="scientific">Roseivirga thermotolerans</name>
    <dbReference type="NCBI Taxonomy" id="1758176"/>
    <lineage>
        <taxon>Bacteria</taxon>
        <taxon>Pseudomonadati</taxon>
        <taxon>Bacteroidota</taxon>
        <taxon>Cytophagia</taxon>
        <taxon>Cytophagales</taxon>
        <taxon>Roseivirgaceae</taxon>
        <taxon>Roseivirga</taxon>
    </lineage>
</organism>
<dbReference type="SUPFAM" id="SSF48452">
    <property type="entry name" value="TPR-like"/>
    <property type="match status" value="1"/>
</dbReference>
<dbReference type="InterPro" id="IPR011990">
    <property type="entry name" value="TPR-like_helical_dom_sf"/>
</dbReference>
<accession>A0ABQ3HZV3</accession>
<gene>
    <name evidence="1" type="ORF">GCM10011340_02130</name>
</gene>
<sequence length="414" mass="48342">MAIGLSGSNFASTALMKFLNTKILGLLLFCFVALPRAEATQAKADSTQYLLLNMALQLQITDAVDNMYNFKFREAEIEFNWMKFNYPDHPLPYFLFGISTWWQMMPNLDKESPLGDEFLAYMDTAIVKAEAMFKADENNIEAAFFLAGAHGFVGRYHSEKKNWFRAAGAGKNALKYLEITQGNESFSPEILFGDALFNYYSIWIRETYPMLRPMLVFFPKGDKELGLRQLNEVSRNAFYTRIEATYFLMRIKAFETNETFDALRLAEMVYKKYPDNPYFHRFYARMLYTLGQDAQAQQESEEILNRIDKGQVGYEEVSGRYASFFLGHIHRKRGSHQEAEKYLRQAIRFTEQLVDEEESGYYLYAQLYLAQYAAQAGRFEEALERIDIIRDNSKRRDGVNEQARELKKEIRKRK</sequence>
<dbReference type="EMBL" id="BNAG01000001">
    <property type="protein sequence ID" value="GHE51541.1"/>
    <property type="molecule type" value="Genomic_DNA"/>
</dbReference>
<proteinExistence type="predicted"/>
<dbReference type="Proteomes" id="UP000658258">
    <property type="component" value="Unassembled WGS sequence"/>
</dbReference>